<reference evidence="1" key="1">
    <citation type="submission" date="2020-08" db="EMBL/GenBank/DDBJ databases">
        <title>Multicomponent nature underlies the extraordinary mechanical properties of spider dragline silk.</title>
        <authorList>
            <person name="Kono N."/>
            <person name="Nakamura H."/>
            <person name="Mori M."/>
            <person name="Yoshida Y."/>
            <person name="Ohtoshi R."/>
            <person name="Malay A.D."/>
            <person name="Moran D.A.P."/>
            <person name="Tomita M."/>
            <person name="Numata K."/>
            <person name="Arakawa K."/>
        </authorList>
    </citation>
    <scope>NUCLEOTIDE SEQUENCE</scope>
</reference>
<protein>
    <submittedName>
        <fullName evidence="1">Uncharacterized protein</fullName>
    </submittedName>
</protein>
<name>A0A8X6T4N8_TRICX</name>
<dbReference type="AlphaFoldDB" id="A0A8X6T4N8"/>
<sequence length="75" mass="8011">MGSIQGTIKGLVTFSRHAPARSARNVDSITQSTSTRAPLKYCGVLSSDITPTTKGREKINVGFHLEAGTRSVRPP</sequence>
<evidence type="ECO:0000313" key="1">
    <source>
        <dbReference type="EMBL" id="GFY20121.1"/>
    </source>
</evidence>
<evidence type="ECO:0000313" key="2">
    <source>
        <dbReference type="Proteomes" id="UP000887159"/>
    </source>
</evidence>
<accession>A0A8X6T4N8</accession>
<proteinExistence type="predicted"/>
<dbReference type="EMBL" id="BMAU01021354">
    <property type="protein sequence ID" value="GFY20121.1"/>
    <property type="molecule type" value="Genomic_DNA"/>
</dbReference>
<keyword evidence="2" id="KW-1185">Reference proteome</keyword>
<comment type="caution">
    <text evidence="1">The sequence shown here is derived from an EMBL/GenBank/DDBJ whole genome shotgun (WGS) entry which is preliminary data.</text>
</comment>
<gene>
    <name evidence="1" type="ORF">TNCV_2148141</name>
</gene>
<organism evidence="1 2">
    <name type="scientific">Trichonephila clavipes</name>
    <name type="common">Golden silk orbweaver</name>
    <name type="synonym">Nephila clavipes</name>
    <dbReference type="NCBI Taxonomy" id="2585209"/>
    <lineage>
        <taxon>Eukaryota</taxon>
        <taxon>Metazoa</taxon>
        <taxon>Ecdysozoa</taxon>
        <taxon>Arthropoda</taxon>
        <taxon>Chelicerata</taxon>
        <taxon>Arachnida</taxon>
        <taxon>Araneae</taxon>
        <taxon>Araneomorphae</taxon>
        <taxon>Entelegynae</taxon>
        <taxon>Araneoidea</taxon>
        <taxon>Nephilidae</taxon>
        <taxon>Trichonephila</taxon>
    </lineage>
</organism>
<dbReference type="Proteomes" id="UP000887159">
    <property type="component" value="Unassembled WGS sequence"/>
</dbReference>